<gene>
    <name evidence="12" type="ORF">BO78DRAFT_313242</name>
</gene>
<comment type="similarity">
    <text evidence="3 8">Belongs to the TPP enzyme family.</text>
</comment>
<protein>
    <recommendedName>
        <fullName evidence="4 8">Acetolactate synthase</fullName>
        <ecNumber evidence="4 8">2.2.1.6</ecNumber>
    </recommendedName>
</protein>
<dbReference type="Proteomes" id="UP000248423">
    <property type="component" value="Unassembled WGS sequence"/>
</dbReference>
<keyword evidence="8" id="KW-0479">Metal-binding</keyword>
<feature type="domain" description="Thiamine pyrophosphate enzyme central" evidence="9">
    <location>
        <begin position="219"/>
        <end position="360"/>
    </location>
</feature>
<evidence type="ECO:0000256" key="7">
    <source>
        <dbReference type="ARBA" id="ARBA00023304"/>
    </source>
</evidence>
<keyword evidence="13" id="KW-1185">Reference proteome</keyword>
<keyword evidence="8" id="KW-0460">Magnesium</keyword>
<dbReference type="FunFam" id="3.40.50.1220:FF:000008">
    <property type="entry name" value="Acetolactate synthase"/>
    <property type="match status" value="1"/>
</dbReference>
<sequence>MDRLDLLNQTGGDILRQLLLAHDVDHIFGYIGGAALPLFDHLSKPGASTPAFNFIHAHHEQGAGHMAEGYARAANKPGIVLVTSGPGTSNTVTPMLDALLDGTPIIVICGQVATSVQGTHAFQEIDVVSLARPCTKWCTCVQSIADLPASIDAAFHHATSNRPGPTLLAIPKDVGEAIFDAAALHQPSFIPDIDSASETSTRASTPTRMYNMATHYDQIDHIADLVNRSQRPVICAGNGVINSRHGPALLAQLSQRSHIPVTTTLLGLGSFDESLPEALHMVGTYGTPYANLAIQSADLILALGARLDERAVDNPKLFAPAARHPSTGLGIIHFDISPSTVGQVIPPTETIAGDLSDTLPILLSNITPNPRTTWLQTIQHWKTTYPLPTPLPSPSTPITAEQIITTLSRHTPPTTTTLTTGVGQHQMHTARSYTFPRLPGSFVTSGSMGTMGFGLPAAIGAKLARPEHTVIDIDGDASFCMTMSELLTARQSNVAIKVIIMNNDGQGMVRQIEGVTKEEKKMQWCTRQGNPDFVRLAESMGVVGRRCSRGGELEGDIRWLVGCEGPAVLEVVSEDGMRPMVRLGGGLDDIVF</sequence>
<keyword evidence="7 8" id="KW-0100">Branched-chain amino acid biosynthesis</keyword>
<dbReference type="Gene3D" id="3.40.50.970">
    <property type="match status" value="2"/>
</dbReference>
<dbReference type="GO" id="GO:0009097">
    <property type="term" value="P:isoleucine biosynthetic process"/>
    <property type="evidence" value="ECO:0007669"/>
    <property type="project" value="UniProtKB-UniPathway"/>
</dbReference>
<feature type="domain" description="Thiamine pyrophosphate enzyme N-terminal TPP-binding" evidence="11">
    <location>
        <begin position="10"/>
        <end position="129"/>
    </location>
</feature>
<comment type="catalytic activity">
    <reaction evidence="8">
        <text>2 pyruvate + H(+) = (2S)-2-acetolactate + CO2</text>
        <dbReference type="Rhea" id="RHEA:25249"/>
        <dbReference type="ChEBI" id="CHEBI:15361"/>
        <dbReference type="ChEBI" id="CHEBI:15378"/>
        <dbReference type="ChEBI" id="CHEBI:16526"/>
        <dbReference type="ChEBI" id="CHEBI:58476"/>
        <dbReference type="EC" id="2.2.1.6"/>
    </reaction>
</comment>
<organism evidence="12 13">
    <name type="scientific">Aspergillus sclerotiicarbonarius (strain CBS 121057 / IBT 28362)</name>
    <dbReference type="NCBI Taxonomy" id="1448318"/>
    <lineage>
        <taxon>Eukaryota</taxon>
        <taxon>Fungi</taxon>
        <taxon>Dikarya</taxon>
        <taxon>Ascomycota</taxon>
        <taxon>Pezizomycotina</taxon>
        <taxon>Eurotiomycetes</taxon>
        <taxon>Eurotiomycetidae</taxon>
        <taxon>Eurotiales</taxon>
        <taxon>Aspergillaceae</taxon>
        <taxon>Aspergillus</taxon>
        <taxon>Aspergillus subgen. Circumdati</taxon>
    </lineage>
</organism>
<dbReference type="GO" id="GO:0009099">
    <property type="term" value="P:L-valine biosynthetic process"/>
    <property type="evidence" value="ECO:0007669"/>
    <property type="project" value="UniProtKB-UniPathway"/>
</dbReference>
<dbReference type="GO" id="GO:0005948">
    <property type="term" value="C:acetolactate synthase complex"/>
    <property type="evidence" value="ECO:0007669"/>
    <property type="project" value="TreeGrafter"/>
</dbReference>
<dbReference type="InterPro" id="IPR012846">
    <property type="entry name" value="Acetolactate_synth_lsu"/>
</dbReference>
<dbReference type="GO" id="GO:0030976">
    <property type="term" value="F:thiamine pyrophosphate binding"/>
    <property type="evidence" value="ECO:0007669"/>
    <property type="project" value="UniProtKB-UniRule"/>
</dbReference>
<evidence type="ECO:0000256" key="4">
    <source>
        <dbReference type="ARBA" id="ARBA00013145"/>
    </source>
</evidence>
<dbReference type="CDD" id="cd07035">
    <property type="entry name" value="TPP_PYR_POX_like"/>
    <property type="match status" value="1"/>
</dbReference>
<dbReference type="PANTHER" id="PTHR18968">
    <property type="entry name" value="THIAMINE PYROPHOSPHATE ENZYMES"/>
    <property type="match status" value="1"/>
</dbReference>
<dbReference type="FunFam" id="3.40.50.970:FF:000007">
    <property type="entry name" value="Acetolactate synthase"/>
    <property type="match status" value="1"/>
</dbReference>
<comment type="cofactor">
    <cofactor evidence="8">
        <name>Mg(2+)</name>
        <dbReference type="ChEBI" id="CHEBI:18420"/>
    </cofactor>
    <text evidence="8">Binds 1 Mg(2+) ion per subunit.</text>
</comment>
<proteinExistence type="inferred from homology"/>
<dbReference type="GO" id="GO:0000287">
    <property type="term" value="F:magnesium ion binding"/>
    <property type="evidence" value="ECO:0007669"/>
    <property type="project" value="UniProtKB-UniRule"/>
</dbReference>
<evidence type="ECO:0000259" key="9">
    <source>
        <dbReference type="Pfam" id="PF00205"/>
    </source>
</evidence>
<dbReference type="InterPro" id="IPR000399">
    <property type="entry name" value="TPP-bd_CS"/>
</dbReference>
<keyword evidence="5 8" id="KW-0028">Amino-acid biosynthesis</keyword>
<dbReference type="UniPathway" id="UPA00047">
    <property type="reaction ID" value="UER00055"/>
</dbReference>
<dbReference type="UniPathway" id="UPA00049">
    <property type="reaction ID" value="UER00059"/>
</dbReference>
<keyword evidence="6 8" id="KW-0786">Thiamine pyrophosphate</keyword>
<dbReference type="Pfam" id="PF02776">
    <property type="entry name" value="TPP_enzyme_N"/>
    <property type="match status" value="1"/>
</dbReference>
<dbReference type="OrthoDB" id="16262at2759"/>
<dbReference type="Pfam" id="PF02775">
    <property type="entry name" value="TPP_enzyme_C"/>
    <property type="match status" value="1"/>
</dbReference>
<evidence type="ECO:0000256" key="2">
    <source>
        <dbReference type="ARBA" id="ARBA00005025"/>
    </source>
</evidence>
<evidence type="ECO:0000313" key="13">
    <source>
        <dbReference type="Proteomes" id="UP000248423"/>
    </source>
</evidence>
<dbReference type="PANTHER" id="PTHR18968:SF13">
    <property type="entry name" value="ACETOLACTATE SYNTHASE CATALYTIC SUBUNIT, MITOCHONDRIAL"/>
    <property type="match status" value="1"/>
</dbReference>
<evidence type="ECO:0000256" key="8">
    <source>
        <dbReference type="RuleBase" id="RU003591"/>
    </source>
</evidence>
<dbReference type="InterPro" id="IPR011766">
    <property type="entry name" value="TPP_enzyme_TPP-bd"/>
</dbReference>
<dbReference type="VEuPathDB" id="FungiDB:BO78DRAFT_313242"/>
<name>A0A319ECW4_ASPSB</name>
<dbReference type="PROSITE" id="PS00187">
    <property type="entry name" value="TPP_ENZYMES"/>
    <property type="match status" value="1"/>
</dbReference>
<dbReference type="STRING" id="1448318.A0A319ECW4"/>
<evidence type="ECO:0000256" key="1">
    <source>
        <dbReference type="ARBA" id="ARBA00004974"/>
    </source>
</evidence>
<evidence type="ECO:0000259" key="11">
    <source>
        <dbReference type="Pfam" id="PF02776"/>
    </source>
</evidence>
<dbReference type="SUPFAM" id="SSF52518">
    <property type="entry name" value="Thiamin diphosphate-binding fold (THDP-binding)"/>
    <property type="match status" value="2"/>
</dbReference>
<evidence type="ECO:0000256" key="6">
    <source>
        <dbReference type="ARBA" id="ARBA00023052"/>
    </source>
</evidence>
<keyword evidence="8" id="KW-0808">Transferase</keyword>
<accession>A0A319ECW4</accession>
<dbReference type="EMBL" id="KZ826342">
    <property type="protein sequence ID" value="PYI07340.1"/>
    <property type="molecule type" value="Genomic_DNA"/>
</dbReference>
<reference evidence="12 13" key="1">
    <citation type="submission" date="2018-02" db="EMBL/GenBank/DDBJ databases">
        <title>The genomes of Aspergillus section Nigri reveals drivers in fungal speciation.</title>
        <authorList>
            <consortium name="DOE Joint Genome Institute"/>
            <person name="Vesth T.C."/>
            <person name="Nybo J."/>
            <person name="Theobald S."/>
            <person name="Brandl J."/>
            <person name="Frisvad J.C."/>
            <person name="Nielsen K.F."/>
            <person name="Lyhne E.K."/>
            <person name="Kogle M.E."/>
            <person name="Kuo A."/>
            <person name="Riley R."/>
            <person name="Clum A."/>
            <person name="Nolan M."/>
            <person name="Lipzen A."/>
            <person name="Salamov A."/>
            <person name="Henrissat B."/>
            <person name="Wiebenga A."/>
            <person name="De vries R.P."/>
            <person name="Grigoriev I.V."/>
            <person name="Mortensen U.H."/>
            <person name="Andersen M.R."/>
            <person name="Baker S.E."/>
        </authorList>
    </citation>
    <scope>NUCLEOTIDE SEQUENCE [LARGE SCALE GENOMIC DNA]</scope>
    <source>
        <strain evidence="12 13">CBS 121057</strain>
    </source>
</reference>
<dbReference type="InterPro" id="IPR012001">
    <property type="entry name" value="Thiamin_PyroP_enz_TPP-bd_dom"/>
</dbReference>
<dbReference type="InterPro" id="IPR029035">
    <property type="entry name" value="DHS-like_NAD/FAD-binding_dom"/>
</dbReference>
<comment type="cofactor">
    <cofactor evidence="8">
        <name>thiamine diphosphate</name>
        <dbReference type="ChEBI" id="CHEBI:58937"/>
    </cofactor>
    <text evidence="8">Binds 1 thiamine pyrophosphate per subunit.</text>
</comment>
<evidence type="ECO:0000259" key="10">
    <source>
        <dbReference type="Pfam" id="PF02775"/>
    </source>
</evidence>
<dbReference type="NCBIfam" id="TIGR00118">
    <property type="entry name" value="acolac_lg"/>
    <property type="match status" value="1"/>
</dbReference>
<dbReference type="InterPro" id="IPR012000">
    <property type="entry name" value="Thiamin_PyroP_enz_cen_dom"/>
</dbReference>
<dbReference type="GO" id="GO:0003984">
    <property type="term" value="F:acetolactate synthase activity"/>
    <property type="evidence" value="ECO:0007669"/>
    <property type="project" value="UniProtKB-EC"/>
</dbReference>
<dbReference type="SUPFAM" id="SSF52467">
    <property type="entry name" value="DHS-like NAD/FAD-binding domain"/>
    <property type="match status" value="1"/>
</dbReference>
<dbReference type="EC" id="2.2.1.6" evidence="4 8"/>
<comment type="pathway">
    <text evidence="2 8">Amino-acid biosynthesis; L-valine biosynthesis; L-valine from pyruvate: step 1/4.</text>
</comment>
<dbReference type="InterPro" id="IPR029061">
    <property type="entry name" value="THDP-binding"/>
</dbReference>
<evidence type="ECO:0000256" key="3">
    <source>
        <dbReference type="ARBA" id="ARBA00007812"/>
    </source>
</evidence>
<dbReference type="GO" id="GO:0050660">
    <property type="term" value="F:flavin adenine dinucleotide binding"/>
    <property type="evidence" value="ECO:0007669"/>
    <property type="project" value="InterPro"/>
</dbReference>
<dbReference type="InterPro" id="IPR045229">
    <property type="entry name" value="TPP_enz"/>
</dbReference>
<comment type="pathway">
    <text evidence="1 8">Amino-acid biosynthesis; L-isoleucine biosynthesis; L-isoleucine from 2-oxobutanoate: step 1/4.</text>
</comment>
<feature type="domain" description="Thiamine pyrophosphate enzyme TPP-binding" evidence="10">
    <location>
        <begin position="421"/>
        <end position="571"/>
    </location>
</feature>
<dbReference type="AlphaFoldDB" id="A0A319ECW4"/>
<dbReference type="Pfam" id="PF00205">
    <property type="entry name" value="TPP_enzyme_M"/>
    <property type="match status" value="1"/>
</dbReference>
<dbReference type="GO" id="GO:0005739">
    <property type="term" value="C:mitochondrion"/>
    <property type="evidence" value="ECO:0007669"/>
    <property type="project" value="TreeGrafter"/>
</dbReference>
<evidence type="ECO:0000313" key="12">
    <source>
        <dbReference type="EMBL" id="PYI07340.1"/>
    </source>
</evidence>
<dbReference type="Gene3D" id="3.40.50.1220">
    <property type="entry name" value="TPP-binding domain"/>
    <property type="match status" value="1"/>
</dbReference>
<evidence type="ECO:0000256" key="5">
    <source>
        <dbReference type="ARBA" id="ARBA00022605"/>
    </source>
</evidence>